<name>A0A9N9HRU3_9GLOM</name>
<dbReference type="AlphaFoldDB" id="A0A9N9HRU3"/>
<sequence length="138" mass="15858">IKEETIIRVEQVFDSLLKSKQMLNDLYQCARSISDNICNKIINVNEKATNLIHELKECLIKISSGTEKFNEKAINFSQELRECLIKIRSGTEKVNILESKIEQLENSILSKDSVMGFINKHRSIFIKTELISVLTTNK</sequence>
<comment type="caution">
    <text evidence="1">The sequence shown here is derived from an EMBL/GenBank/DDBJ whole genome shotgun (WGS) entry which is preliminary data.</text>
</comment>
<dbReference type="EMBL" id="CAJVPL010018639">
    <property type="protein sequence ID" value="CAG8702582.1"/>
    <property type="molecule type" value="Genomic_DNA"/>
</dbReference>
<accession>A0A9N9HRU3</accession>
<feature type="non-terminal residue" evidence="1">
    <location>
        <position position="138"/>
    </location>
</feature>
<dbReference type="Proteomes" id="UP000789831">
    <property type="component" value="Unassembled WGS sequence"/>
</dbReference>
<dbReference type="OrthoDB" id="2485271at2759"/>
<evidence type="ECO:0000313" key="1">
    <source>
        <dbReference type="EMBL" id="CAG8702582.1"/>
    </source>
</evidence>
<organism evidence="1 2">
    <name type="scientific">Ambispora gerdemannii</name>
    <dbReference type="NCBI Taxonomy" id="144530"/>
    <lineage>
        <taxon>Eukaryota</taxon>
        <taxon>Fungi</taxon>
        <taxon>Fungi incertae sedis</taxon>
        <taxon>Mucoromycota</taxon>
        <taxon>Glomeromycotina</taxon>
        <taxon>Glomeromycetes</taxon>
        <taxon>Archaeosporales</taxon>
        <taxon>Ambisporaceae</taxon>
        <taxon>Ambispora</taxon>
    </lineage>
</organism>
<gene>
    <name evidence="1" type="ORF">AGERDE_LOCUS13583</name>
</gene>
<evidence type="ECO:0000313" key="2">
    <source>
        <dbReference type="Proteomes" id="UP000789831"/>
    </source>
</evidence>
<protein>
    <submittedName>
        <fullName evidence="1">7917_t:CDS:1</fullName>
    </submittedName>
</protein>
<keyword evidence="2" id="KW-1185">Reference proteome</keyword>
<proteinExistence type="predicted"/>
<reference evidence="1" key="1">
    <citation type="submission" date="2021-06" db="EMBL/GenBank/DDBJ databases">
        <authorList>
            <person name="Kallberg Y."/>
            <person name="Tangrot J."/>
            <person name="Rosling A."/>
        </authorList>
    </citation>
    <scope>NUCLEOTIDE SEQUENCE</scope>
    <source>
        <strain evidence="1">MT106</strain>
    </source>
</reference>
<feature type="non-terminal residue" evidence="1">
    <location>
        <position position="1"/>
    </location>
</feature>